<reference evidence="2" key="1">
    <citation type="journal article" date="2018" name="Nat. Plants">
        <title>Whole-genome landscape of Medicago truncatula symbiotic genes.</title>
        <authorList>
            <person name="Pecrix Y."/>
            <person name="Staton S.E."/>
            <person name="Sallet E."/>
            <person name="Lelandais-Briere C."/>
            <person name="Moreau S."/>
            <person name="Carrere S."/>
            <person name="Blein T."/>
            <person name="Jardinaud M.F."/>
            <person name="Latrasse D."/>
            <person name="Zouine M."/>
            <person name="Zahm M."/>
            <person name="Kreplak J."/>
            <person name="Mayjonade B."/>
            <person name="Satge C."/>
            <person name="Perez M."/>
            <person name="Cauet S."/>
            <person name="Marande W."/>
            <person name="Chantry-Darmon C."/>
            <person name="Lopez-Roques C."/>
            <person name="Bouchez O."/>
            <person name="Berard A."/>
            <person name="Debelle F."/>
            <person name="Munos S."/>
            <person name="Bendahmane A."/>
            <person name="Berges H."/>
            <person name="Niebel A."/>
            <person name="Buitink J."/>
            <person name="Frugier F."/>
            <person name="Benhamed M."/>
            <person name="Crespi M."/>
            <person name="Gouzy J."/>
            <person name="Gamas P."/>
        </authorList>
    </citation>
    <scope>NUCLEOTIDE SEQUENCE [LARGE SCALE GENOMIC DNA]</scope>
    <source>
        <strain evidence="2">cv. Jemalong A17</strain>
    </source>
</reference>
<dbReference type="EMBL" id="PSQE01000003">
    <property type="protein sequence ID" value="RHN65652.1"/>
    <property type="molecule type" value="Genomic_DNA"/>
</dbReference>
<organism evidence="1 2">
    <name type="scientific">Medicago truncatula</name>
    <name type="common">Barrel medic</name>
    <name type="synonym">Medicago tribuloides</name>
    <dbReference type="NCBI Taxonomy" id="3880"/>
    <lineage>
        <taxon>Eukaryota</taxon>
        <taxon>Viridiplantae</taxon>
        <taxon>Streptophyta</taxon>
        <taxon>Embryophyta</taxon>
        <taxon>Tracheophyta</taxon>
        <taxon>Spermatophyta</taxon>
        <taxon>Magnoliopsida</taxon>
        <taxon>eudicotyledons</taxon>
        <taxon>Gunneridae</taxon>
        <taxon>Pentapetalae</taxon>
        <taxon>rosids</taxon>
        <taxon>fabids</taxon>
        <taxon>Fabales</taxon>
        <taxon>Fabaceae</taxon>
        <taxon>Papilionoideae</taxon>
        <taxon>50 kb inversion clade</taxon>
        <taxon>NPAAA clade</taxon>
        <taxon>Hologalegina</taxon>
        <taxon>IRL clade</taxon>
        <taxon>Trifolieae</taxon>
        <taxon>Medicago</taxon>
    </lineage>
</organism>
<evidence type="ECO:0000313" key="2">
    <source>
        <dbReference type="Proteomes" id="UP000265566"/>
    </source>
</evidence>
<accession>A0A396IJ88</accession>
<dbReference type="AlphaFoldDB" id="A0A396IJ88"/>
<sequence>MWTDRGFGFETKVTTGLGPSPIDLVVGQRCLWFLKHNRMCS</sequence>
<evidence type="ECO:0000313" key="1">
    <source>
        <dbReference type="EMBL" id="RHN65652.1"/>
    </source>
</evidence>
<proteinExistence type="predicted"/>
<gene>
    <name evidence="1" type="ORF">MtrunA17_Chr3g0082291</name>
</gene>
<comment type="caution">
    <text evidence="1">The sequence shown here is derived from an EMBL/GenBank/DDBJ whole genome shotgun (WGS) entry which is preliminary data.</text>
</comment>
<dbReference type="Proteomes" id="UP000265566">
    <property type="component" value="Chromosome 3"/>
</dbReference>
<protein>
    <submittedName>
        <fullName evidence="1">Uncharacterized protein</fullName>
    </submittedName>
</protein>
<dbReference type="Gramene" id="rna13520">
    <property type="protein sequence ID" value="RHN65652.1"/>
    <property type="gene ID" value="gene13520"/>
</dbReference>
<name>A0A396IJ88_MEDTR</name>